<dbReference type="InterPro" id="IPR027443">
    <property type="entry name" value="IPNS-like_sf"/>
</dbReference>
<evidence type="ECO:0000313" key="2">
    <source>
        <dbReference type="Proteomes" id="UP000324767"/>
    </source>
</evidence>
<dbReference type="AlphaFoldDB" id="A0A5M8PWX0"/>
<proteinExistence type="predicted"/>
<name>A0A5M8PWX0_9LECA</name>
<protein>
    <submittedName>
        <fullName evidence="1">Clavaminate synthase</fullName>
    </submittedName>
</protein>
<dbReference type="Gene3D" id="2.60.120.330">
    <property type="entry name" value="B-lactam Antibiotic, Isopenicillin N Synthase, Chain"/>
    <property type="match status" value="1"/>
</dbReference>
<dbReference type="OrthoDB" id="288590at2759"/>
<organism evidence="1 2">
    <name type="scientific">Lasallia pustulata</name>
    <dbReference type="NCBI Taxonomy" id="136370"/>
    <lineage>
        <taxon>Eukaryota</taxon>
        <taxon>Fungi</taxon>
        <taxon>Dikarya</taxon>
        <taxon>Ascomycota</taxon>
        <taxon>Pezizomycotina</taxon>
        <taxon>Lecanoromycetes</taxon>
        <taxon>OSLEUM clade</taxon>
        <taxon>Umbilicariomycetidae</taxon>
        <taxon>Umbilicariales</taxon>
        <taxon>Umbilicariaceae</taxon>
        <taxon>Lasallia</taxon>
    </lineage>
</organism>
<evidence type="ECO:0000313" key="1">
    <source>
        <dbReference type="EMBL" id="KAA6413554.1"/>
    </source>
</evidence>
<gene>
    <name evidence="1" type="ORF">FRX48_03300</name>
</gene>
<dbReference type="SUPFAM" id="SSF51197">
    <property type="entry name" value="Clavaminate synthase-like"/>
    <property type="match status" value="1"/>
</dbReference>
<comment type="caution">
    <text evidence="1">The sequence shown here is derived from an EMBL/GenBank/DDBJ whole genome shotgun (WGS) entry which is preliminary data.</text>
</comment>
<reference evidence="1 2" key="1">
    <citation type="submission" date="2019-09" db="EMBL/GenBank/DDBJ databases">
        <title>The hologenome of the rock-dwelling lichen Lasallia pustulata.</title>
        <authorList>
            <person name="Greshake Tzovaras B."/>
            <person name="Segers F."/>
            <person name="Bicker A."/>
            <person name="Dal Grande F."/>
            <person name="Otte J."/>
            <person name="Hankeln T."/>
            <person name="Schmitt I."/>
            <person name="Ebersberger I."/>
        </authorList>
    </citation>
    <scope>NUCLEOTIDE SEQUENCE [LARGE SCALE GENOMIC DNA]</scope>
    <source>
        <strain evidence="1">A1-1</strain>
    </source>
</reference>
<sequence>MERWTNGLWKSTRHRVVHRGEGFRVSVPFFFEPDWDAWVEPLEECVRMTGGVKKGEGVVYGEHLLSKVRGNFYAGETEGAKGGG</sequence>
<dbReference type="Proteomes" id="UP000324767">
    <property type="component" value="Unassembled WGS sequence"/>
</dbReference>
<dbReference type="EMBL" id="VXIT01000004">
    <property type="protein sequence ID" value="KAA6413554.1"/>
    <property type="molecule type" value="Genomic_DNA"/>
</dbReference>
<accession>A0A5M8PWX0</accession>